<dbReference type="EMBL" id="VTEI01000002">
    <property type="protein sequence ID" value="TYS19018.1"/>
    <property type="molecule type" value="Genomic_DNA"/>
</dbReference>
<dbReference type="GO" id="GO:0006043">
    <property type="term" value="P:glucosamine catabolic process"/>
    <property type="evidence" value="ECO:0007669"/>
    <property type="project" value="TreeGrafter"/>
</dbReference>
<dbReference type="RefSeq" id="WP_148938692.1">
    <property type="nucleotide sequence ID" value="NZ_VTEI01000002.1"/>
</dbReference>
<evidence type="ECO:0000313" key="7">
    <source>
        <dbReference type="Proteomes" id="UP000322267"/>
    </source>
</evidence>
<comment type="caution">
    <text evidence="6">The sequence shown here is derived from an EMBL/GenBank/DDBJ whole genome shotgun (WGS) entry which is preliminary data.</text>
</comment>
<dbReference type="OrthoDB" id="9791139at2"/>
<dbReference type="GO" id="GO:0005737">
    <property type="term" value="C:cytoplasm"/>
    <property type="evidence" value="ECO:0007669"/>
    <property type="project" value="TreeGrafter"/>
</dbReference>
<dbReference type="SUPFAM" id="SSF100950">
    <property type="entry name" value="NagB/RpiA/CoA transferase-like"/>
    <property type="match status" value="1"/>
</dbReference>
<keyword evidence="2 4" id="KW-0378">Hydrolase</keyword>
<dbReference type="InterPro" id="IPR018321">
    <property type="entry name" value="Glucosamine6P_isomerase_CS"/>
</dbReference>
<proteinExistence type="inferred from homology"/>
<feature type="active site" description="Proton acceptor; for enolization step" evidence="4">
    <location>
        <position position="67"/>
    </location>
</feature>
<feature type="active site" description="Proton acceptor; for ring-opening step" evidence="4">
    <location>
        <position position="138"/>
    </location>
</feature>
<dbReference type="GO" id="GO:0042802">
    <property type="term" value="F:identical protein binding"/>
    <property type="evidence" value="ECO:0007669"/>
    <property type="project" value="TreeGrafter"/>
</dbReference>
<dbReference type="GO" id="GO:0005975">
    <property type="term" value="P:carbohydrate metabolic process"/>
    <property type="evidence" value="ECO:0007669"/>
    <property type="project" value="InterPro"/>
</dbReference>
<dbReference type="HAMAP" id="MF_01241">
    <property type="entry name" value="GlcN6P_deamin"/>
    <property type="match status" value="1"/>
</dbReference>
<dbReference type="PANTHER" id="PTHR11280:SF5">
    <property type="entry name" value="GLUCOSAMINE-6-PHOSPHATE ISOMERASE"/>
    <property type="match status" value="1"/>
</dbReference>
<dbReference type="GO" id="GO:0004342">
    <property type="term" value="F:glucosamine-6-phosphate deaminase activity"/>
    <property type="evidence" value="ECO:0007669"/>
    <property type="project" value="UniProtKB-UniRule"/>
</dbReference>
<dbReference type="GO" id="GO:0019262">
    <property type="term" value="P:N-acetylneuraminate catabolic process"/>
    <property type="evidence" value="ECO:0007669"/>
    <property type="project" value="UniProtKB-UniRule"/>
</dbReference>
<dbReference type="InterPro" id="IPR004547">
    <property type="entry name" value="Glucosamine6P_isomerase"/>
</dbReference>
<feature type="active site" description="For ring-opening step" evidence="4">
    <location>
        <position position="136"/>
    </location>
</feature>
<comment type="function">
    <text evidence="4">Catalyzes the reversible isomerization-deamination of glucosamine 6-phosphate (GlcN6P) to form fructose 6-phosphate (Fru6P) and ammonium ion.</text>
</comment>
<dbReference type="Proteomes" id="UP000322267">
    <property type="component" value="Unassembled WGS sequence"/>
</dbReference>
<dbReference type="Pfam" id="PF01182">
    <property type="entry name" value="Glucosamine_iso"/>
    <property type="match status" value="1"/>
</dbReference>
<protein>
    <recommendedName>
        <fullName evidence="4">Glucosamine-6-phosphate deaminase</fullName>
        <ecNumber evidence="4">3.5.99.6</ecNumber>
    </recommendedName>
    <alternativeName>
        <fullName evidence="4">GlcN6P deaminase</fullName>
        <shortName evidence="4">GNPDA</shortName>
    </alternativeName>
    <alternativeName>
        <fullName evidence="4">Glucosamine-6-phosphate isomerase</fullName>
    </alternativeName>
</protein>
<sequence length="248" mass="27726">MKIIEAEDYQEMSRLAAVLISGKVGSSEKINLGLATGGTPIGTYTKLIEDHQKNQTSYKNTSTFNLDEYVGLSGDHPSSYRHYMNKKLFNHLDIKKSNTHIPRGDVRDMLQECLDYERRIAESGGIDLQILGIGSNGHIGFNEPGTSFHSNTHLVRLAKSTREANARYFDSLEKVPGRAITMGISTIMKSKEILLLISGERKREAFDRLMENEVTENFPASILRNHPHVTIVADKAALGNNSWFCEKA</sequence>
<dbReference type="EC" id="3.5.99.6" evidence="4"/>
<dbReference type="GO" id="GO:0006046">
    <property type="term" value="P:N-acetylglucosamine catabolic process"/>
    <property type="evidence" value="ECO:0007669"/>
    <property type="project" value="UniProtKB-UniRule"/>
</dbReference>
<dbReference type="CDD" id="cd01399">
    <property type="entry name" value="GlcN6P_deaminase"/>
    <property type="match status" value="1"/>
</dbReference>
<evidence type="ECO:0000259" key="5">
    <source>
        <dbReference type="Pfam" id="PF01182"/>
    </source>
</evidence>
<evidence type="ECO:0000256" key="1">
    <source>
        <dbReference type="ARBA" id="ARBA00000644"/>
    </source>
</evidence>
<dbReference type="NCBIfam" id="TIGR00502">
    <property type="entry name" value="nagB"/>
    <property type="match status" value="1"/>
</dbReference>
<evidence type="ECO:0000256" key="3">
    <source>
        <dbReference type="ARBA" id="ARBA00023277"/>
    </source>
</evidence>
<dbReference type="FunFam" id="3.40.50.1360:FF:000003">
    <property type="entry name" value="Glucosamine-6-phosphate deaminase"/>
    <property type="match status" value="1"/>
</dbReference>
<dbReference type="InterPro" id="IPR006148">
    <property type="entry name" value="Glc/Gal-6P_isomerase"/>
</dbReference>
<evidence type="ECO:0000256" key="4">
    <source>
        <dbReference type="HAMAP-Rule" id="MF_01241"/>
    </source>
</evidence>
<dbReference type="Gene3D" id="3.40.50.1360">
    <property type="match status" value="1"/>
</dbReference>
<organism evidence="6 7">
    <name type="scientific">Rossellomorea vietnamensis</name>
    <dbReference type="NCBI Taxonomy" id="218284"/>
    <lineage>
        <taxon>Bacteria</taxon>
        <taxon>Bacillati</taxon>
        <taxon>Bacillota</taxon>
        <taxon>Bacilli</taxon>
        <taxon>Bacillales</taxon>
        <taxon>Bacillaceae</taxon>
        <taxon>Rossellomorea</taxon>
    </lineage>
</organism>
<feature type="domain" description="Glucosamine/galactosamine-6-phosphate isomerase" evidence="5">
    <location>
        <begin position="20"/>
        <end position="225"/>
    </location>
</feature>
<keyword evidence="3 4" id="KW-0119">Carbohydrate metabolism</keyword>
<evidence type="ECO:0000313" key="6">
    <source>
        <dbReference type="EMBL" id="TYS19018.1"/>
    </source>
</evidence>
<dbReference type="PROSITE" id="PS01161">
    <property type="entry name" value="GLC_GALNAC_ISOMERASE"/>
    <property type="match status" value="1"/>
</dbReference>
<comment type="caution">
    <text evidence="4">Lacks conserved residue(s) required for the propagation of feature annotation.</text>
</comment>
<dbReference type="InterPro" id="IPR037171">
    <property type="entry name" value="NagB/RpiA_transferase-like"/>
</dbReference>
<dbReference type="PANTHER" id="PTHR11280">
    <property type="entry name" value="GLUCOSAMINE-6-PHOSPHATE ISOMERASE"/>
    <property type="match status" value="1"/>
</dbReference>
<dbReference type="AlphaFoldDB" id="A0A5D4NZN0"/>
<evidence type="ECO:0000256" key="2">
    <source>
        <dbReference type="ARBA" id="ARBA00022801"/>
    </source>
</evidence>
<comment type="catalytic activity">
    <reaction evidence="1 4">
        <text>alpha-D-glucosamine 6-phosphate + H2O = beta-D-fructose 6-phosphate + NH4(+)</text>
        <dbReference type="Rhea" id="RHEA:12172"/>
        <dbReference type="ChEBI" id="CHEBI:15377"/>
        <dbReference type="ChEBI" id="CHEBI:28938"/>
        <dbReference type="ChEBI" id="CHEBI:57634"/>
        <dbReference type="ChEBI" id="CHEBI:75989"/>
        <dbReference type="EC" id="3.5.99.6"/>
    </reaction>
</comment>
<name>A0A5D4NZN0_9BACI</name>
<comment type="similarity">
    <text evidence="4">Belongs to the glucosamine/galactosamine-6-phosphate isomerase family. NagB subfamily.</text>
</comment>
<feature type="active site" description="For ring-opening step" evidence="4">
    <location>
        <position position="143"/>
    </location>
</feature>
<dbReference type="UniPathway" id="UPA00629">
    <property type="reaction ID" value="UER00684"/>
</dbReference>
<gene>
    <name evidence="4 6" type="primary">nagB</name>
    <name evidence="6" type="ORF">FZC78_05895</name>
</gene>
<reference evidence="6 7" key="1">
    <citation type="submission" date="2019-08" db="EMBL/GenBank/DDBJ databases">
        <title>Bacillus genomes from the desert of Cuatro Cienegas, Coahuila.</title>
        <authorList>
            <person name="Olmedo-Alvarez G."/>
        </authorList>
    </citation>
    <scope>NUCLEOTIDE SEQUENCE [LARGE SCALE GENOMIC DNA]</scope>
    <source>
        <strain evidence="6 7">CH34_1T</strain>
    </source>
</reference>
<accession>A0A5D4NZN0</accession>
<comment type="pathway">
    <text evidence="4">Amino-sugar metabolism; N-acetylneuraminate degradation; D-fructose 6-phosphate from N-acetylneuraminate: step 5/5.</text>
</comment>